<evidence type="ECO:0000256" key="1">
    <source>
        <dbReference type="SAM" id="Coils"/>
    </source>
</evidence>
<reference evidence="3" key="1">
    <citation type="submission" date="2021-05" db="EMBL/GenBank/DDBJ databases">
        <title>A free-living protist that lacks canonical eukaryotic 1 DNA replication and segregation systems.</title>
        <authorList>
            <person name="Salas-Leiva D.E."/>
            <person name="Tromer E.C."/>
            <person name="Curtis B.A."/>
            <person name="Jerlstrom-Hultqvist J."/>
            <person name="Kolisko M."/>
            <person name="Yi Z."/>
            <person name="Salas-Leiva J.S."/>
            <person name="Gallot-Lavallee L."/>
            <person name="Kops G.J.P.L."/>
            <person name="Archibald J.M."/>
            <person name="Simpson A.G.B."/>
            <person name="Roger A.J."/>
        </authorList>
    </citation>
    <scope>NUCLEOTIDE SEQUENCE</scope>
    <source>
        <strain evidence="3">BICM</strain>
    </source>
</reference>
<dbReference type="Proteomes" id="UP000717585">
    <property type="component" value="Unassembled WGS sequence"/>
</dbReference>
<feature type="compositionally biased region" description="Basic and acidic residues" evidence="2">
    <location>
        <begin position="499"/>
        <end position="509"/>
    </location>
</feature>
<dbReference type="Gene3D" id="2.30.29.30">
    <property type="entry name" value="Pleckstrin-homology domain (PH domain)/Phosphotyrosine-binding domain (PTB)"/>
    <property type="match status" value="1"/>
</dbReference>
<protein>
    <submittedName>
        <fullName evidence="3">Chromosome partition protein Smc</fullName>
    </submittedName>
</protein>
<feature type="region of interest" description="Disordered" evidence="2">
    <location>
        <begin position="551"/>
        <end position="575"/>
    </location>
</feature>
<dbReference type="AlphaFoldDB" id="A0A8J6B6S1"/>
<accession>A0A8J6B6S1</accession>
<sequence>MAATAESLPPEMSMSFGIAQEPEEDAEELDPLLVEEAKRILEKERRAESKKLERERKKREIMEKQHLEAVYQANQEKLHHDFRQREAAQARFAADKQREHMLVNQWVSDLKLSVMVLMNRENARVKTADLGAVVAREGVSRSRQLKKNLEYKMQQENAQQITARQREVDSQLRTKESKAIEAAMEGLHTRIKAILQPQIDAVKEKESALNALEARVSEGRARGLALDPLVEGSDLSTTHPDPVDHHAILCTMARQHASDHAVYSMTKRVGSTHAKTTKARNDYTSAKLRVDIAEEKVLRVQREVHRRDNMLPALSKARRVFLAQYMSDHNDEVTAAIKEHMQKIYRDTRRDLTADLSAKLIDTFPAPSSPEDTVPAPLTARPSEQFIEKCRAAVNAIPNLRNASLPADLFTELPEATFDYGVPEPHFLDRAFPVQFEVPYPDPVVPLFDEESWARLSEEVVRVPFVDKEIAFYGKMVANATLQEAARGYKALIDALKKPEETPEAKPEATAEGAAPSGEAGTDAAVVDKSKLDKKQLRALEREERKRKLEERRLERERERERKAKAREEQKAVPQMNKMPDISKLQREALKTSGGEDKLTPLAEGMVVLRHTKKNKPTNQYVMLSADRSAITFGEIDMTNFKDPMKRKDIKRVIKGAETKVFKKAKGKHPGVNEDRCLSLEGRRETLDLEFKSMEKRDEWVELLGMWVQSV</sequence>
<feature type="compositionally biased region" description="Basic and acidic residues" evidence="2">
    <location>
        <begin position="551"/>
        <end position="571"/>
    </location>
</feature>
<feature type="coiled-coil region" evidence="1">
    <location>
        <begin position="38"/>
        <end position="65"/>
    </location>
</feature>
<evidence type="ECO:0000313" key="4">
    <source>
        <dbReference type="Proteomes" id="UP000717585"/>
    </source>
</evidence>
<evidence type="ECO:0000313" key="3">
    <source>
        <dbReference type="EMBL" id="KAG9395449.1"/>
    </source>
</evidence>
<evidence type="ECO:0000256" key="2">
    <source>
        <dbReference type="SAM" id="MobiDB-lite"/>
    </source>
</evidence>
<dbReference type="SUPFAM" id="SSF50729">
    <property type="entry name" value="PH domain-like"/>
    <property type="match status" value="1"/>
</dbReference>
<dbReference type="EMBL" id="JAHDYR010000011">
    <property type="protein sequence ID" value="KAG9395449.1"/>
    <property type="molecule type" value="Genomic_DNA"/>
</dbReference>
<gene>
    <name evidence="3" type="ORF">J8273_3016</name>
</gene>
<dbReference type="InterPro" id="IPR011993">
    <property type="entry name" value="PH-like_dom_sf"/>
</dbReference>
<organism evidence="3 4">
    <name type="scientific">Carpediemonas membranifera</name>
    <dbReference type="NCBI Taxonomy" id="201153"/>
    <lineage>
        <taxon>Eukaryota</taxon>
        <taxon>Metamonada</taxon>
        <taxon>Carpediemonas-like organisms</taxon>
        <taxon>Carpediemonas</taxon>
    </lineage>
</organism>
<keyword evidence="1" id="KW-0175">Coiled coil</keyword>
<name>A0A8J6B6S1_9EUKA</name>
<keyword evidence="4" id="KW-1185">Reference proteome</keyword>
<proteinExistence type="predicted"/>
<feature type="region of interest" description="Disordered" evidence="2">
    <location>
        <begin position="1"/>
        <end position="28"/>
    </location>
</feature>
<comment type="caution">
    <text evidence="3">The sequence shown here is derived from an EMBL/GenBank/DDBJ whole genome shotgun (WGS) entry which is preliminary data.</text>
</comment>
<feature type="region of interest" description="Disordered" evidence="2">
    <location>
        <begin position="499"/>
        <end position="531"/>
    </location>
</feature>